<dbReference type="InterPro" id="IPR001054">
    <property type="entry name" value="A/G_cyclase"/>
</dbReference>
<accession>A0ABV0AWJ5</accession>
<dbReference type="EMBL" id="JBDJAW010000027">
    <property type="protein sequence ID" value="MEN3538956.1"/>
    <property type="molecule type" value="Genomic_DNA"/>
</dbReference>
<evidence type="ECO:0000313" key="3">
    <source>
        <dbReference type="Proteomes" id="UP001447516"/>
    </source>
</evidence>
<keyword evidence="3" id="KW-1185">Reference proteome</keyword>
<dbReference type="Gene3D" id="3.30.70.1230">
    <property type="entry name" value="Nucleotide cyclase"/>
    <property type="match status" value="2"/>
</dbReference>
<dbReference type="InterPro" id="IPR029787">
    <property type="entry name" value="Nucleotide_cyclase"/>
</dbReference>
<evidence type="ECO:0000259" key="1">
    <source>
        <dbReference type="PROSITE" id="PS50125"/>
    </source>
</evidence>
<dbReference type="PROSITE" id="PS50125">
    <property type="entry name" value="GUANYLATE_CYCLASE_2"/>
    <property type="match status" value="1"/>
</dbReference>
<dbReference type="RefSeq" id="WP_346228874.1">
    <property type="nucleotide sequence ID" value="NZ_JBDJAW010000027.1"/>
</dbReference>
<gene>
    <name evidence="2" type="ORF">AAH991_27850</name>
</gene>
<reference evidence="2 3" key="1">
    <citation type="submission" date="2024-05" db="EMBL/GenBank/DDBJ databases">
        <title>Microbispora sp.ZYX-F-249.</title>
        <authorList>
            <person name="Xie H."/>
        </authorList>
    </citation>
    <scope>NUCLEOTIDE SEQUENCE [LARGE SCALE GENOMIC DNA]</scope>
    <source>
        <strain evidence="2 3">ZYX-F-249</strain>
    </source>
</reference>
<dbReference type="Proteomes" id="UP001447516">
    <property type="component" value="Unassembled WGS sequence"/>
</dbReference>
<name>A0ABV0AWJ5_9ACTN</name>
<feature type="domain" description="Guanylate cyclase" evidence="1">
    <location>
        <begin position="327"/>
        <end position="375"/>
    </location>
</feature>
<sequence length="416" mass="43429">MSTDLPAARHDPGSFDLARDAAPGLPLTLVGQWRASGRTAADARRLLGAHLTTGYSVVSDSAGLTRLSRSLGLLEVLALIDGPKRVLHAYGTGAGGRAVGVWAADNAQMFHPASTDAGTLLSALLRAQDEIGPTCRIRVGIGVHHGDYYDLDGGLYGAEADAIERLAENHTEGGEIAVTEAVAERLPVDHGFVLRRKDGPDGFLGAVYRVLDGPRAGGAEPADGRWYPIPYSAAFYEDLLRLDPQDAASAATLAGRHLRERTVVLAERGEEAGEETAEVALLRGLDLSARMRETGLRLLPAEGAVEVKVAGPLAIYLFDRPGPAVSFALELRTALAQAGMTCRIGVDSGPVLSGRTPDGGRDVAGAPVNQASKMAQDLAAPGQVCLSESAGAHADLTGATLVRYAVSGVDMIFYQG</sequence>
<comment type="caution">
    <text evidence="2">The sequence shown here is derived from an EMBL/GenBank/DDBJ whole genome shotgun (WGS) entry which is preliminary data.</text>
</comment>
<protein>
    <recommendedName>
        <fullName evidence="1">Guanylate cyclase domain-containing protein</fullName>
    </recommendedName>
</protein>
<organism evidence="2 3">
    <name type="scientific">Microbispora maris</name>
    <dbReference type="NCBI Taxonomy" id="3144104"/>
    <lineage>
        <taxon>Bacteria</taxon>
        <taxon>Bacillati</taxon>
        <taxon>Actinomycetota</taxon>
        <taxon>Actinomycetes</taxon>
        <taxon>Streptosporangiales</taxon>
        <taxon>Streptosporangiaceae</taxon>
        <taxon>Microbispora</taxon>
    </lineage>
</organism>
<evidence type="ECO:0000313" key="2">
    <source>
        <dbReference type="EMBL" id="MEN3538956.1"/>
    </source>
</evidence>
<proteinExistence type="predicted"/>
<dbReference type="SUPFAM" id="SSF55073">
    <property type="entry name" value="Nucleotide cyclase"/>
    <property type="match status" value="2"/>
</dbReference>